<dbReference type="Pfam" id="PF08448">
    <property type="entry name" value="PAS_4"/>
    <property type="match status" value="1"/>
</dbReference>
<dbReference type="CDD" id="cd00130">
    <property type="entry name" value="PAS"/>
    <property type="match status" value="1"/>
</dbReference>
<dbReference type="GeneID" id="98399608"/>
<evidence type="ECO:0000259" key="1">
    <source>
        <dbReference type="PROSITE" id="PS50883"/>
    </source>
</evidence>
<evidence type="ECO:0000259" key="2">
    <source>
        <dbReference type="PROSITE" id="PS50887"/>
    </source>
</evidence>
<dbReference type="InterPro" id="IPR000014">
    <property type="entry name" value="PAS"/>
</dbReference>
<dbReference type="PANTHER" id="PTHR44757">
    <property type="entry name" value="DIGUANYLATE CYCLASE DGCP"/>
    <property type="match status" value="1"/>
</dbReference>
<sequence length="596" mass="64229">MDDSPQRAPLLPCHANPATTPPAGALPTHLAAMLDRVADGVMSLDREWRFAYVNQTMARWLKRSRADLDGRGIWECCPDLIGSAYYRTFHEAAASGASCTCTAYYAPLACWFEARAFPDANGLTVLFRDVSRERQQSAQLEYHADHDYLTGLPNRRRCTQVLARAVAQVAEQAAQAQVTVLPADTEAQAPQVPQAAGVVVLFVDLDRFKEVNDAFGHAVGDTLLCKVAERFRALLAPSAFVARVGGDEFVFILRDTRPGQAERFAGAILAGVSQPFQVDGHTLLLGASVGIAQWPEAGDTADTLLNHADAAMYAAKAAGRFQFRVFHLDLAQGLRQRLQLRADLHAAMADDQLVLHFQPQWSLPDGRLAGAEALLRWQHPTRGLLSPAAFLDVLLESPLEPAVGLWVMRAVCRQIAAWRRAGLTVPRISLNLSARQLVMPGLAGMLADLAREHEVPCGLLDVEVTEDTLMTDLDSAAAALGELGRCGISASLDDFGSGYSSLAYLTRLPVATLKIDKSFVAVLGTTPEALAVIRGVIALARSLGMRTLAEGVETHVQQRLLAEEGCDAAQGYLLGRPMPATDFAAIIGKSAVARGD</sequence>
<dbReference type="PROSITE" id="PS50887">
    <property type="entry name" value="GGDEF"/>
    <property type="match status" value="1"/>
</dbReference>
<gene>
    <name evidence="3" type="ORF">F7R26_001770</name>
</gene>
<dbReference type="InterPro" id="IPR043128">
    <property type="entry name" value="Rev_trsase/Diguanyl_cyclase"/>
</dbReference>
<dbReference type="SMART" id="SM00267">
    <property type="entry name" value="GGDEF"/>
    <property type="match status" value="1"/>
</dbReference>
<dbReference type="Gene3D" id="3.20.20.450">
    <property type="entry name" value="EAL domain"/>
    <property type="match status" value="1"/>
</dbReference>
<name>A0A643FKH0_9BURK</name>
<protein>
    <submittedName>
        <fullName evidence="3">EAL domain-containing protein</fullName>
    </submittedName>
</protein>
<dbReference type="Gene3D" id="3.30.450.20">
    <property type="entry name" value="PAS domain"/>
    <property type="match status" value="1"/>
</dbReference>
<feature type="domain" description="EAL" evidence="1">
    <location>
        <begin position="337"/>
        <end position="591"/>
    </location>
</feature>
<dbReference type="Pfam" id="PF00563">
    <property type="entry name" value="EAL"/>
    <property type="match status" value="1"/>
</dbReference>
<dbReference type="Proteomes" id="UP000397656">
    <property type="component" value="Chromosome 1"/>
</dbReference>
<organism evidence="3 4">
    <name type="scientific">Cupriavidus basilensis</name>
    <dbReference type="NCBI Taxonomy" id="68895"/>
    <lineage>
        <taxon>Bacteria</taxon>
        <taxon>Pseudomonadati</taxon>
        <taxon>Pseudomonadota</taxon>
        <taxon>Betaproteobacteria</taxon>
        <taxon>Burkholderiales</taxon>
        <taxon>Burkholderiaceae</taxon>
        <taxon>Cupriavidus</taxon>
    </lineage>
</organism>
<evidence type="ECO:0000313" key="3">
    <source>
        <dbReference type="EMBL" id="QOT76855.1"/>
    </source>
</evidence>
<dbReference type="SUPFAM" id="SSF141868">
    <property type="entry name" value="EAL domain-like"/>
    <property type="match status" value="1"/>
</dbReference>
<dbReference type="PROSITE" id="PS50883">
    <property type="entry name" value="EAL"/>
    <property type="match status" value="1"/>
</dbReference>
<dbReference type="SMART" id="SM00091">
    <property type="entry name" value="PAS"/>
    <property type="match status" value="1"/>
</dbReference>
<dbReference type="InterPro" id="IPR035965">
    <property type="entry name" value="PAS-like_dom_sf"/>
</dbReference>
<dbReference type="AlphaFoldDB" id="A0A643FKH0"/>
<dbReference type="CDD" id="cd01949">
    <property type="entry name" value="GGDEF"/>
    <property type="match status" value="1"/>
</dbReference>
<accession>A0A643FKH0</accession>
<dbReference type="SMART" id="SM00052">
    <property type="entry name" value="EAL"/>
    <property type="match status" value="1"/>
</dbReference>
<feature type="domain" description="GGDEF" evidence="2">
    <location>
        <begin position="196"/>
        <end position="328"/>
    </location>
</feature>
<evidence type="ECO:0000313" key="4">
    <source>
        <dbReference type="Proteomes" id="UP000397656"/>
    </source>
</evidence>
<dbReference type="PANTHER" id="PTHR44757:SF2">
    <property type="entry name" value="BIOFILM ARCHITECTURE MAINTENANCE PROTEIN MBAA"/>
    <property type="match status" value="1"/>
</dbReference>
<dbReference type="InterPro" id="IPR035919">
    <property type="entry name" value="EAL_sf"/>
</dbReference>
<dbReference type="InterPro" id="IPR013656">
    <property type="entry name" value="PAS_4"/>
</dbReference>
<dbReference type="NCBIfam" id="TIGR00254">
    <property type="entry name" value="GGDEF"/>
    <property type="match status" value="1"/>
</dbReference>
<dbReference type="InterPro" id="IPR052155">
    <property type="entry name" value="Biofilm_reg_signaling"/>
</dbReference>
<dbReference type="Pfam" id="PF00990">
    <property type="entry name" value="GGDEF"/>
    <property type="match status" value="1"/>
</dbReference>
<dbReference type="InterPro" id="IPR029787">
    <property type="entry name" value="Nucleotide_cyclase"/>
</dbReference>
<dbReference type="SUPFAM" id="SSF55073">
    <property type="entry name" value="Nucleotide cyclase"/>
    <property type="match status" value="1"/>
</dbReference>
<reference evidence="3 4" key="1">
    <citation type="submission" date="2020-10" db="EMBL/GenBank/DDBJ databases">
        <title>Complete genome sequence of Cupriavidus basilensis CCUG 49340T.</title>
        <authorList>
            <person name="Salva-Serra F."/>
            <person name="Donoso R.A."/>
            <person name="Cho K.H."/>
            <person name="Yoo J.A."/>
            <person name="Lee K."/>
            <person name="Yoon S.-H."/>
            <person name="Perez-Pantoja D."/>
            <person name="Moore E.R.B."/>
        </authorList>
    </citation>
    <scope>NUCLEOTIDE SEQUENCE [LARGE SCALE GENOMIC DNA]</scope>
    <source>
        <strain evidence="4">CCUG 49340</strain>
    </source>
</reference>
<dbReference type="RefSeq" id="WP_150992064.1">
    <property type="nucleotide sequence ID" value="NZ_CP062803.1"/>
</dbReference>
<dbReference type="InterPro" id="IPR000160">
    <property type="entry name" value="GGDEF_dom"/>
</dbReference>
<dbReference type="CDD" id="cd01948">
    <property type="entry name" value="EAL"/>
    <property type="match status" value="1"/>
</dbReference>
<proteinExistence type="predicted"/>
<dbReference type="EMBL" id="CP062803">
    <property type="protein sequence ID" value="QOT76855.1"/>
    <property type="molecule type" value="Genomic_DNA"/>
</dbReference>
<dbReference type="InterPro" id="IPR001633">
    <property type="entry name" value="EAL_dom"/>
</dbReference>
<dbReference type="Gene3D" id="3.30.70.270">
    <property type="match status" value="1"/>
</dbReference>
<dbReference type="SUPFAM" id="SSF55785">
    <property type="entry name" value="PYP-like sensor domain (PAS domain)"/>
    <property type="match status" value="1"/>
</dbReference>